<sequence>MYSKVARKLYEMNSQTLRNSFTFLFNEWTRFGRKL</sequence>
<evidence type="ECO:0000313" key="1">
    <source>
        <dbReference type="EMBL" id="CAH2008506.1"/>
    </source>
</evidence>
<dbReference type="AlphaFoldDB" id="A0A9P0Q3A5"/>
<gene>
    <name evidence="1" type="ORF">ACAOBT_LOCUS30284</name>
</gene>
<reference evidence="1" key="1">
    <citation type="submission" date="2022-03" db="EMBL/GenBank/DDBJ databases">
        <authorList>
            <person name="Sayadi A."/>
        </authorList>
    </citation>
    <scope>NUCLEOTIDE SEQUENCE</scope>
</reference>
<accession>A0A9P0Q3A5</accession>
<comment type="caution">
    <text evidence="1">The sequence shown here is derived from an EMBL/GenBank/DDBJ whole genome shotgun (WGS) entry which is preliminary data.</text>
</comment>
<evidence type="ECO:0000313" key="2">
    <source>
        <dbReference type="Proteomes" id="UP001152888"/>
    </source>
</evidence>
<keyword evidence="2" id="KW-1185">Reference proteome</keyword>
<name>A0A9P0Q3A5_ACAOB</name>
<protein>
    <submittedName>
        <fullName evidence="1">Uncharacterized protein</fullName>
    </submittedName>
</protein>
<dbReference type="EMBL" id="CAKOFQ010007814">
    <property type="protein sequence ID" value="CAH2008506.1"/>
    <property type="molecule type" value="Genomic_DNA"/>
</dbReference>
<proteinExistence type="predicted"/>
<organism evidence="1 2">
    <name type="scientific">Acanthoscelides obtectus</name>
    <name type="common">Bean weevil</name>
    <name type="synonym">Bruchus obtectus</name>
    <dbReference type="NCBI Taxonomy" id="200917"/>
    <lineage>
        <taxon>Eukaryota</taxon>
        <taxon>Metazoa</taxon>
        <taxon>Ecdysozoa</taxon>
        <taxon>Arthropoda</taxon>
        <taxon>Hexapoda</taxon>
        <taxon>Insecta</taxon>
        <taxon>Pterygota</taxon>
        <taxon>Neoptera</taxon>
        <taxon>Endopterygota</taxon>
        <taxon>Coleoptera</taxon>
        <taxon>Polyphaga</taxon>
        <taxon>Cucujiformia</taxon>
        <taxon>Chrysomeloidea</taxon>
        <taxon>Chrysomelidae</taxon>
        <taxon>Bruchinae</taxon>
        <taxon>Bruchini</taxon>
        <taxon>Acanthoscelides</taxon>
    </lineage>
</organism>
<dbReference type="Proteomes" id="UP001152888">
    <property type="component" value="Unassembled WGS sequence"/>
</dbReference>